<evidence type="ECO:0000313" key="4">
    <source>
        <dbReference type="Proteomes" id="UP000045285"/>
    </source>
</evidence>
<gene>
    <name evidence="3" type="ORF">MPL3356_210045</name>
</gene>
<evidence type="ECO:0000256" key="1">
    <source>
        <dbReference type="SAM" id="MobiDB-lite"/>
    </source>
</evidence>
<dbReference type="GO" id="GO:0090313">
    <property type="term" value="P:regulation of protein targeting to membrane"/>
    <property type="evidence" value="ECO:0007669"/>
    <property type="project" value="TreeGrafter"/>
</dbReference>
<feature type="region of interest" description="Disordered" evidence="1">
    <location>
        <begin position="628"/>
        <end position="655"/>
    </location>
</feature>
<dbReference type="Proteomes" id="UP000045285">
    <property type="component" value="Unassembled WGS sequence"/>
</dbReference>
<organism evidence="3 4">
    <name type="scientific">Mesorhizobium plurifarium</name>
    <dbReference type="NCBI Taxonomy" id="69974"/>
    <lineage>
        <taxon>Bacteria</taxon>
        <taxon>Pseudomonadati</taxon>
        <taxon>Pseudomonadota</taxon>
        <taxon>Alphaproteobacteria</taxon>
        <taxon>Hyphomicrobiales</taxon>
        <taxon>Phyllobacteriaceae</taxon>
        <taxon>Mesorhizobium</taxon>
    </lineage>
</organism>
<feature type="transmembrane region" description="Helical" evidence="2">
    <location>
        <begin position="62"/>
        <end position="83"/>
    </location>
</feature>
<proteinExistence type="predicted"/>
<keyword evidence="2" id="KW-1133">Transmembrane helix</keyword>
<keyword evidence="4" id="KW-1185">Reference proteome</keyword>
<dbReference type="PANTHER" id="PTHR30441">
    <property type="entry name" value="DUF748 DOMAIN-CONTAINING PROTEIN"/>
    <property type="match status" value="1"/>
</dbReference>
<reference evidence="4" key="1">
    <citation type="submission" date="2014-08" db="EMBL/GenBank/DDBJ databases">
        <authorList>
            <person name="Moulin L."/>
        </authorList>
    </citation>
    <scope>NUCLEOTIDE SEQUENCE [LARGE SCALE GENOMIC DNA]</scope>
</reference>
<sequence>MHIAAQQSKILFGRPMVAAAQMPSQGHKDLKSVGARLHPSGDFVGNESIRGEMPSSLIRRGVWVIGVAVLIIALAVAALPLIASTRIVRDRIAWELSAWSGFRVTIDGSPRIEVWPKFRAILSDVTLSQWTETETPPVVEADRVEVDLSAMAALQGNVAFSTARLVRPTIRVQRMASGFYLPPLPTGGRITRSIDTARGVVTANPQKPDLGRLPSDPFGTVEFRDGRVVTSVDGKDSEILSSLNGQVNWEAMNSDASMTATGIWRGESVQVDFSSTKPLVLFAGGAAPVTFSFKAAPATFSFDGTASMSDNAYLDGQAKFAAPSLRRVLEWSQAGIAPGAAIGAVSVSSKVNASAGRAKFENTTVTLNNNPGMGALDFSFAEGRPVIAGTLAFDTLDLKSFLSAFTPVVPTGEAGPGDIDTSFADRINLDLRLSAAHAMAGPVQLADVAATAQVKNGLAVFDISDASAFNGTIQSSLRFDRKPEGTQVEMRLLASDVDTGAFATAAGMTRLVPAGTGTVSVILKGPGKAWNSIFENADGSFSATFGPGMLNGLDLPAFLKRNQQGGFFALDDVANGSLPIDGAEIKASISKGVARLDKAEINAQKYKIWLSGIASYVGRGLALSGGVVPSGQPAQQPQQANGQAASPPAPPPNQSLFFVGGNWSAPFISPIAPGVSGQ</sequence>
<evidence type="ECO:0000256" key="2">
    <source>
        <dbReference type="SAM" id="Phobius"/>
    </source>
</evidence>
<name>A0A090DJP0_MESPL</name>
<dbReference type="PANTHER" id="PTHR30441:SF4">
    <property type="entry name" value="PROTEIN ASMA"/>
    <property type="match status" value="1"/>
</dbReference>
<dbReference type="AlphaFoldDB" id="A0A090DJP0"/>
<feature type="compositionally biased region" description="Low complexity" evidence="1">
    <location>
        <begin position="629"/>
        <end position="646"/>
    </location>
</feature>
<dbReference type="EMBL" id="CCMZ01000014">
    <property type="protein sequence ID" value="CDX16273.1"/>
    <property type="molecule type" value="Genomic_DNA"/>
</dbReference>
<keyword evidence="2" id="KW-0472">Membrane</keyword>
<dbReference type="STRING" id="69974.MPLDJ20_30048"/>
<keyword evidence="2" id="KW-0812">Transmembrane</keyword>
<dbReference type="InterPro" id="IPR052894">
    <property type="entry name" value="AsmA-related"/>
</dbReference>
<protein>
    <submittedName>
        <fullName evidence="3">AsmA family protein</fullName>
    </submittedName>
</protein>
<dbReference type="GO" id="GO:0005886">
    <property type="term" value="C:plasma membrane"/>
    <property type="evidence" value="ECO:0007669"/>
    <property type="project" value="TreeGrafter"/>
</dbReference>
<evidence type="ECO:0000313" key="3">
    <source>
        <dbReference type="EMBL" id="CDX16273.1"/>
    </source>
</evidence>
<accession>A0A090DJP0</accession>